<dbReference type="STRING" id="52838.A0A4S8JCM4"/>
<feature type="domain" description="AB hydrolase-1" evidence="5">
    <location>
        <begin position="371"/>
        <end position="632"/>
    </location>
</feature>
<dbReference type="SUPFAM" id="SSF53756">
    <property type="entry name" value="UDP-Glycosyltransferase/glycogen phosphorylase"/>
    <property type="match status" value="1"/>
</dbReference>
<dbReference type="Pfam" id="PF00201">
    <property type="entry name" value="UDPGT"/>
    <property type="match status" value="1"/>
</dbReference>
<dbReference type="AlphaFoldDB" id="A0A4S8JCM4"/>
<keyword evidence="4" id="KW-0472">Membrane</keyword>
<dbReference type="PANTHER" id="PTHR48047">
    <property type="entry name" value="GLYCOSYLTRANSFERASE"/>
    <property type="match status" value="1"/>
</dbReference>
<dbReference type="Gene3D" id="3.40.50.1820">
    <property type="entry name" value="alpha/beta hydrolase"/>
    <property type="match status" value="1"/>
</dbReference>
<keyword evidence="2" id="KW-0808">Transferase</keyword>
<feature type="transmembrane region" description="Helical" evidence="4">
    <location>
        <begin position="77"/>
        <end position="94"/>
    </location>
</feature>
<evidence type="ECO:0000259" key="6">
    <source>
        <dbReference type="Pfam" id="PF26168"/>
    </source>
</evidence>
<dbReference type="InterPro" id="IPR000073">
    <property type="entry name" value="AB_hydrolase_1"/>
</dbReference>
<dbReference type="SUPFAM" id="SSF53474">
    <property type="entry name" value="alpha/beta-Hydrolases"/>
    <property type="match status" value="1"/>
</dbReference>
<dbReference type="InterPro" id="IPR058980">
    <property type="entry name" value="Glyco_transf_N"/>
</dbReference>
<keyword evidence="4" id="KW-0812">Transmembrane</keyword>
<protein>
    <submittedName>
        <fullName evidence="7">Uncharacterized protein</fullName>
    </submittedName>
</protein>
<dbReference type="PROSITE" id="PS00375">
    <property type="entry name" value="UDPGT"/>
    <property type="match status" value="1"/>
</dbReference>
<comment type="similarity">
    <text evidence="1">Belongs to the UDP-glycosyltransferase family.</text>
</comment>
<reference evidence="7 8" key="1">
    <citation type="journal article" date="2019" name="Nat. Plants">
        <title>Genome sequencing of Musa balbisiana reveals subgenome evolution and function divergence in polyploid bananas.</title>
        <authorList>
            <person name="Yao X."/>
        </authorList>
    </citation>
    <scope>NUCLEOTIDE SEQUENCE [LARGE SCALE GENOMIC DNA]</scope>
    <source>
        <strain evidence="8">cv. DH-PKW</strain>
        <tissue evidence="7">Leaves</tissue>
    </source>
</reference>
<dbReference type="CDD" id="cd03784">
    <property type="entry name" value="GT1_Gtf-like"/>
    <property type="match status" value="1"/>
</dbReference>
<feature type="transmembrane region" description="Helical" evidence="4">
    <location>
        <begin position="148"/>
        <end position="173"/>
    </location>
</feature>
<dbReference type="InterPro" id="IPR002213">
    <property type="entry name" value="UDP_glucos_trans"/>
</dbReference>
<evidence type="ECO:0000256" key="3">
    <source>
        <dbReference type="SAM" id="MobiDB-lite"/>
    </source>
</evidence>
<dbReference type="FunFam" id="3.40.50.2000:FF:000047">
    <property type="entry name" value="Glycosyltransferase"/>
    <property type="match status" value="1"/>
</dbReference>
<evidence type="ECO:0000313" key="8">
    <source>
        <dbReference type="Proteomes" id="UP000317650"/>
    </source>
</evidence>
<dbReference type="Proteomes" id="UP000317650">
    <property type="component" value="Chromosome 3"/>
</dbReference>
<feature type="region of interest" description="Disordered" evidence="3">
    <location>
        <begin position="1159"/>
        <end position="1191"/>
    </location>
</feature>
<organism evidence="7 8">
    <name type="scientific">Musa balbisiana</name>
    <name type="common">Banana</name>
    <dbReference type="NCBI Taxonomy" id="52838"/>
    <lineage>
        <taxon>Eukaryota</taxon>
        <taxon>Viridiplantae</taxon>
        <taxon>Streptophyta</taxon>
        <taxon>Embryophyta</taxon>
        <taxon>Tracheophyta</taxon>
        <taxon>Spermatophyta</taxon>
        <taxon>Magnoliopsida</taxon>
        <taxon>Liliopsida</taxon>
        <taxon>Zingiberales</taxon>
        <taxon>Musaceae</taxon>
        <taxon>Musa</taxon>
    </lineage>
</organism>
<feature type="domain" description="Glycosyltransferase N-terminal" evidence="6">
    <location>
        <begin position="734"/>
        <end position="970"/>
    </location>
</feature>
<dbReference type="EMBL" id="PYDT01000006">
    <property type="protein sequence ID" value="THU58582.1"/>
    <property type="molecule type" value="Genomic_DNA"/>
</dbReference>
<keyword evidence="8" id="KW-1185">Reference proteome</keyword>
<dbReference type="PANTHER" id="PTHR48047:SF182">
    <property type="entry name" value="GLYCOSYLTRANSFERASE"/>
    <property type="match status" value="1"/>
</dbReference>
<dbReference type="Gene3D" id="3.40.50.2000">
    <property type="entry name" value="Glycogen Phosphorylase B"/>
    <property type="match status" value="2"/>
</dbReference>
<evidence type="ECO:0000256" key="4">
    <source>
        <dbReference type="SAM" id="Phobius"/>
    </source>
</evidence>
<dbReference type="Pfam" id="PF12697">
    <property type="entry name" value="Abhydrolase_6"/>
    <property type="match status" value="1"/>
</dbReference>
<keyword evidence="4" id="KW-1133">Transmembrane helix</keyword>
<name>A0A4S8JCM4_MUSBA</name>
<feature type="transmembrane region" description="Helical" evidence="4">
    <location>
        <begin position="106"/>
        <end position="127"/>
    </location>
</feature>
<dbReference type="GO" id="GO:0035251">
    <property type="term" value="F:UDP-glucosyltransferase activity"/>
    <property type="evidence" value="ECO:0007669"/>
    <property type="project" value="TreeGrafter"/>
</dbReference>
<evidence type="ECO:0000256" key="1">
    <source>
        <dbReference type="ARBA" id="ARBA00009995"/>
    </source>
</evidence>
<dbReference type="InterPro" id="IPR029058">
    <property type="entry name" value="AB_hydrolase_fold"/>
</dbReference>
<sequence>MATAGKGSLETIRRGFRTALFMVTMVASLLVLSAPLLVALGDVSVSLALASTFACVRCHGFRGYLDGYSFRSSLMDIPLVSVVRSLIITCVYSLCDSPAISNGPFLGTALLCSLASVIILSVKACVFSPISEIETDASPSPVRERLHLKISCGMPILFLSSLVFALGHTVVAYRTSCRARRKLLIHRSDPEAVLACNVFSGYKVPRSPTPCSGKYSKFDGEIKGKAIVHHECELPIDFLADVDSLFITCQGITVHYKISLFESPISWSLALSPSHEYSPNASPRGISSGRLKLEKHLILPSKTSHHLSRSFSNQFQNSALYAPLLADATNSPNFSSDSIPSFSLDDGYTDVCSTKFMSLKHGIDERGKVAIVLVHGFGGGVFSWRYVMSALARHVGLPVVAFDRPGWGLTTRPRRKDWEDKQLPNPYKLESQVDLLISFCLEMGFSSVIFVGHDDGGLLVLKAAEKIRASNGSANVEVKGVVLVSVSLSREVVPAFARILLHTSLGKKHLVRPLLRTEITQVINRHAWYDATKLTPEVMNLYKAPLFVDGWDEALHEIGRLSFATVLSPQNAAALLKSVEDFPILVVAGAEDALVPLKSSQAMASKLVNSRLVAISSCGHLPHEECPKALLAALSPFITRLLSSSFALHGRRAIYRFENRGGHVGRRPFASFGTHRLPLLPVNSRAAVSLQSLPLGNTHLIQKRRLRLSFLNLVSASATIIRPSTMNGDSGLHLVVVPLMAHGHLIPAIDMARLFAERGILVSVVTTPVNASRIRAVIRGIDESGLPIRFVELPFPCAQVGLPEGCEHVDVVPPHLFANFFRATALLRLPLESYLRDHHPRPSCIVADVWLPWTMEVARALRVPRLVCHWISSFAVLCYHNIRRQRVRESISDDSEPFVVPGLPDRIVTTRAQAPGFFDAFGWDDIYAQSVEAEETAGGLVLNSFDDLEPSYIDKYREATGKKVWAIGPFCLGNRDRASKEVRGSQASVDADRCMVWLDSMQLRSVVYVSFGSLTQTQPSQLVEIGEGLEESGSPFIWVIKDRERTPATETWLSGLEGRTKGRGLVITGWAPQALILSHPAIGGFVTHCGWNSALEGISAGVPMITWPHFADQFLNEKLLVQVLKTAVPIGVEAPITYVFDKAVALVKREDVSKAVRSVMDGGEEGEGRRQRAQELGKKARKAVDEEGGSSQENLTHLLDYVSKLCQAK</sequence>
<feature type="compositionally biased region" description="Basic and acidic residues" evidence="3">
    <location>
        <begin position="1166"/>
        <end position="1185"/>
    </location>
</feature>
<evidence type="ECO:0000256" key="2">
    <source>
        <dbReference type="ARBA" id="ARBA00022679"/>
    </source>
</evidence>
<feature type="transmembrane region" description="Helical" evidence="4">
    <location>
        <begin position="20"/>
        <end position="40"/>
    </location>
</feature>
<dbReference type="InterPro" id="IPR035595">
    <property type="entry name" value="UDP_glycos_trans_CS"/>
</dbReference>
<gene>
    <name evidence="7" type="ORF">C4D60_Mb03t15890</name>
</gene>
<evidence type="ECO:0000313" key="7">
    <source>
        <dbReference type="EMBL" id="THU58582.1"/>
    </source>
</evidence>
<dbReference type="Pfam" id="PF26168">
    <property type="entry name" value="Glyco_transf_N"/>
    <property type="match status" value="1"/>
</dbReference>
<comment type="caution">
    <text evidence="7">The sequence shown here is derived from an EMBL/GenBank/DDBJ whole genome shotgun (WGS) entry which is preliminary data.</text>
</comment>
<proteinExistence type="inferred from homology"/>
<evidence type="ECO:0000259" key="5">
    <source>
        <dbReference type="Pfam" id="PF12697"/>
    </source>
</evidence>
<accession>A0A4S8JCM4</accession>